<dbReference type="EMBL" id="BOMS01000003">
    <property type="protein sequence ID" value="GIE64016.1"/>
    <property type="molecule type" value="Genomic_DNA"/>
</dbReference>
<dbReference type="CDD" id="cd12108">
    <property type="entry name" value="Hr-like"/>
    <property type="match status" value="1"/>
</dbReference>
<dbReference type="Proteomes" id="UP000624709">
    <property type="component" value="Unassembled WGS sequence"/>
</dbReference>
<reference evidence="2 3" key="1">
    <citation type="submission" date="2021-01" db="EMBL/GenBank/DDBJ databases">
        <title>Whole genome shotgun sequence of Actinoplanes palleronii NBRC 14916.</title>
        <authorList>
            <person name="Komaki H."/>
            <person name="Tamura T."/>
        </authorList>
    </citation>
    <scope>NUCLEOTIDE SEQUENCE [LARGE SCALE GENOMIC DNA]</scope>
    <source>
        <strain evidence="2 3">NBRC 14916</strain>
    </source>
</reference>
<gene>
    <name evidence="2" type="ORF">Apa02nite_001240</name>
</gene>
<comment type="caution">
    <text evidence="2">The sequence shown here is derived from an EMBL/GenBank/DDBJ whole genome shotgun (WGS) entry which is preliminary data.</text>
</comment>
<evidence type="ECO:0000313" key="3">
    <source>
        <dbReference type="Proteomes" id="UP000624709"/>
    </source>
</evidence>
<name>A0ABQ4B0K2_9ACTN</name>
<evidence type="ECO:0000259" key="1">
    <source>
        <dbReference type="Pfam" id="PF01814"/>
    </source>
</evidence>
<keyword evidence="3" id="KW-1185">Reference proteome</keyword>
<accession>A0ABQ4B0K2</accession>
<evidence type="ECO:0000313" key="2">
    <source>
        <dbReference type="EMBL" id="GIE64016.1"/>
    </source>
</evidence>
<organism evidence="2 3">
    <name type="scientific">Actinoplanes palleronii</name>
    <dbReference type="NCBI Taxonomy" id="113570"/>
    <lineage>
        <taxon>Bacteria</taxon>
        <taxon>Bacillati</taxon>
        <taxon>Actinomycetota</taxon>
        <taxon>Actinomycetes</taxon>
        <taxon>Micromonosporales</taxon>
        <taxon>Micromonosporaceae</taxon>
        <taxon>Actinoplanes</taxon>
    </lineage>
</organism>
<sequence length="219" mass="24805">MPGTSTPYTQEMIMIHRVFRREAALLLQFVGVAGEGDVARSRQVADAVREYIGALHHHHTTEDELIWPLLHARAQVYDDLVVRMEQQHEALDGTLTDIQTHLPRWEATAEEQDRAALADALVVHLRILHQHLADEESLVMPLVEDFLTPPEWEQVGKQGLENVPKSKIFLALGAILEDATPAERAEFLKKVPAPGRLLWRLVGRRQYRRQMATLRGGVA</sequence>
<protein>
    <recommendedName>
        <fullName evidence="1">Hemerythrin-like domain-containing protein</fullName>
    </recommendedName>
</protein>
<proteinExistence type="predicted"/>
<feature type="domain" description="Hemerythrin-like" evidence="1">
    <location>
        <begin position="13"/>
        <end position="143"/>
    </location>
</feature>
<dbReference type="Gene3D" id="1.20.120.520">
    <property type="entry name" value="nmb1532 protein domain like"/>
    <property type="match status" value="1"/>
</dbReference>
<dbReference type="Pfam" id="PF01814">
    <property type="entry name" value="Hemerythrin"/>
    <property type="match status" value="1"/>
</dbReference>
<dbReference type="InterPro" id="IPR012312">
    <property type="entry name" value="Hemerythrin-like"/>
</dbReference>